<protein>
    <recommendedName>
        <fullName evidence="3">Glycine cleavage system H protein</fullName>
    </recommendedName>
</protein>
<dbReference type="HAMAP" id="MF_00272">
    <property type="entry name" value="GcvH"/>
    <property type="match status" value="1"/>
</dbReference>
<dbReference type="RefSeq" id="WP_067017771.1">
    <property type="nucleotide sequence ID" value="NZ_FLOB01000007.1"/>
</dbReference>
<dbReference type="PANTHER" id="PTHR11715">
    <property type="entry name" value="GLYCINE CLEAVAGE SYSTEM H PROTEIN"/>
    <property type="match status" value="1"/>
</dbReference>
<dbReference type="Proteomes" id="UP000092544">
    <property type="component" value="Unassembled WGS sequence"/>
</dbReference>
<comment type="function">
    <text evidence="3">The glycine cleavage system catalyzes the degradation of glycine. The H protein shuttles the methylamine group of glycine from the P protein to the T protein.</text>
</comment>
<accession>A0A1A8TJX9</accession>
<dbReference type="NCBIfam" id="NF002270">
    <property type="entry name" value="PRK01202.1"/>
    <property type="match status" value="1"/>
</dbReference>
<dbReference type="InterPro" id="IPR002930">
    <property type="entry name" value="GCV_H"/>
</dbReference>
<comment type="similarity">
    <text evidence="1 3">Belongs to the GcvH family.</text>
</comment>
<dbReference type="GO" id="GO:0009249">
    <property type="term" value="P:protein lipoylation"/>
    <property type="evidence" value="ECO:0007669"/>
    <property type="project" value="TreeGrafter"/>
</dbReference>
<evidence type="ECO:0000256" key="1">
    <source>
        <dbReference type="ARBA" id="ARBA00009249"/>
    </source>
</evidence>
<sequence length="127" mass="13760">MSTIPDNLKYADSHEWVLDNGDGTVTVGITDHAQDLLGDVVYVELPEVDTETVATEQFSLVESVKAASDIYAPVTGVIVEINEALEDSPELINESPYQDAWIAKIKLAEDADLSKLMDADGYASSIE</sequence>
<keyword evidence="7" id="KW-1185">Reference proteome</keyword>
<feature type="domain" description="Lipoyl-binding" evidence="5">
    <location>
        <begin position="24"/>
        <end position="106"/>
    </location>
</feature>
<organism evidence="6 7">
    <name type="scientific">Marinomonas spartinae</name>
    <dbReference type="NCBI Taxonomy" id="1792290"/>
    <lineage>
        <taxon>Bacteria</taxon>
        <taxon>Pseudomonadati</taxon>
        <taxon>Pseudomonadota</taxon>
        <taxon>Gammaproteobacteria</taxon>
        <taxon>Oceanospirillales</taxon>
        <taxon>Oceanospirillaceae</taxon>
        <taxon>Marinomonas</taxon>
    </lineage>
</organism>
<name>A0A1A8TJX9_9GAMM</name>
<dbReference type="CDD" id="cd06848">
    <property type="entry name" value="GCS_H"/>
    <property type="match status" value="1"/>
</dbReference>
<feature type="modified residue" description="N6-lipoyllysine" evidence="3 4">
    <location>
        <position position="65"/>
    </location>
</feature>
<dbReference type="GO" id="GO:0019464">
    <property type="term" value="P:glycine decarboxylation via glycine cleavage system"/>
    <property type="evidence" value="ECO:0007669"/>
    <property type="project" value="UniProtKB-UniRule"/>
</dbReference>
<keyword evidence="2 3" id="KW-0450">Lipoyl</keyword>
<dbReference type="InterPro" id="IPR017453">
    <property type="entry name" value="GCV_H_sub"/>
</dbReference>
<proteinExistence type="inferred from homology"/>
<evidence type="ECO:0000259" key="5">
    <source>
        <dbReference type="PROSITE" id="PS50968"/>
    </source>
</evidence>
<dbReference type="Pfam" id="PF01597">
    <property type="entry name" value="GCV_H"/>
    <property type="match status" value="1"/>
</dbReference>
<evidence type="ECO:0000256" key="3">
    <source>
        <dbReference type="HAMAP-Rule" id="MF_00272"/>
    </source>
</evidence>
<dbReference type="AlphaFoldDB" id="A0A1A8TJX9"/>
<dbReference type="InterPro" id="IPR033753">
    <property type="entry name" value="GCV_H/Fam206"/>
</dbReference>
<dbReference type="STRING" id="1792290.MSP8886_02972"/>
<evidence type="ECO:0000313" key="6">
    <source>
        <dbReference type="EMBL" id="SBS34136.1"/>
    </source>
</evidence>
<dbReference type="InterPro" id="IPR000089">
    <property type="entry name" value="Biotin_lipoyl"/>
</dbReference>
<comment type="cofactor">
    <cofactor evidence="3">
        <name>(R)-lipoate</name>
        <dbReference type="ChEBI" id="CHEBI:83088"/>
    </cofactor>
    <text evidence="3">Binds 1 lipoyl cofactor covalently.</text>
</comment>
<dbReference type="NCBIfam" id="TIGR00527">
    <property type="entry name" value="gcvH"/>
    <property type="match status" value="1"/>
</dbReference>
<dbReference type="InterPro" id="IPR011053">
    <property type="entry name" value="Single_hybrid_motif"/>
</dbReference>
<evidence type="ECO:0000256" key="2">
    <source>
        <dbReference type="ARBA" id="ARBA00022823"/>
    </source>
</evidence>
<dbReference type="EMBL" id="FLOB01000007">
    <property type="protein sequence ID" value="SBS34136.1"/>
    <property type="molecule type" value="Genomic_DNA"/>
</dbReference>
<dbReference type="PROSITE" id="PS50968">
    <property type="entry name" value="BIOTINYL_LIPOYL"/>
    <property type="match status" value="1"/>
</dbReference>
<dbReference type="GO" id="GO:0005829">
    <property type="term" value="C:cytosol"/>
    <property type="evidence" value="ECO:0007669"/>
    <property type="project" value="TreeGrafter"/>
</dbReference>
<evidence type="ECO:0000256" key="4">
    <source>
        <dbReference type="PIRSR" id="PIRSR617453-50"/>
    </source>
</evidence>
<comment type="subunit">
    <text evidence="3">The glycine cleavage system is composed of four proteins: P, T, L and H.</text>
</comment>
<dbReference type="GO" id="GO:0005960">
    <property type="term" value="C:glycine cleavage complex"/>
    <property type="evidence" value="ECO:0007669"/>
    <property type="project" value="InterPro"/>
</dbReference>
<evidence type="ECO:0000313" key="7">
    <source>
        <dbReference type="Proteomes" id="UP000092544"/>
    </source>
</evidence>
<gene>
    <name evidence="3 6" type="primary">gcvH</name>
    <name evidence="6" type="ORF">MSP8886_02972</name>
</gene>
<dbReference type="SUPFAM" id="SSF51230">
    <property type="entry name" value="Single hybrid motif"/>
    <property type="match status" value="1"/>
</dbReference>
<dbReference type="Gene3D" id="2.40.50.100">
    <property type="match status" value="1"/>
</dbReference>
<dbReference type="PANTHER" id="PTHR11715:SF3">
    <property type="entry name" value="GLYCINE CLEAVAGE SYSTEM H PROTEIN-RELATED"/>
    <property type="match status" value="1"/>
</dbReference>
<reference evidence="6 7" key="1">
    <citation type="submission" date="2016-06" db="EMBL/GenBank/DDBJ databases">
        <authorList>
            <person name="Kjaerup R.B."/>
            <person name="Dalgaard T.S."/>
            <person name="Juul-Madsen H.R."/>
        </authorList>
    </citation>
    <scope>NUCLEOTIDE SEQUENCE [LARGE SCALE GENOMIC DNA]</scope>
    <source>
        <strain evidence="6 7">CECT 8886</strain>
    </source>
</reference>